<proteinExistence type="predicted"/>
<keyword evidence="1" id="KW-0732">Signal</keyword>
<dbReference type="SUPFAM" id="SSF81853">
    <property type="entry name" value="Family 10 polysaccharide lyase"/>
    <property type="match status" value="1"/>
</dbReference>
<evidence type="ECO:0000313" key="3">
    <source>
        <dbReference type="Proteomes" id="UP001595740"/>
    </source>
</evidence>
<dbReference type="RefSeq" id="WP_386758300.1">
    <property type="nucleotide sequence ID" value="NZ_JBHRXK010000002.1"/>
</dbReference>
<dbReference type="InterPro" id="IPR012669">
    <property type="entry name" value="Pectate_lyase"/>
</dbReference>
<dbReference type="Proteomes" id="UP001595740">
    <property type="component" value="Unassembled WGS sequence"/>
</dbReference>
<dbReference type="GO" id="GO:0030570">
    <property type="term" value="F:pectate lyase activity"/>
    <property type="evidence" value="ECO:0007669"/>
    <property type="project" value="UniProtKB-EC"/>
</dbReference>
<protein>
    <submittedName>
        <fullName evidence="2">Pectate lyase</fullName>
        <ecNumber evidence="2">4.2.2.2</ecNumber>
    </submittedName>
</protein>
<name>A0ABV7RLP6_9GAMM</name>
<organism evidence="2 3">
    <name type="scientific">Lysobacter cavernae</name>
    <dbReference type="NCBI Taxonomy" id="1685901"/>
    <lineage>
        <taxon>Bacteria</taxon>
        <taxon>Pseudomonadati</taxon>
        <taxon>Pseudomonadota</taxon>
        <taxon>Gammaproteobacteria</taxon>
        <taxon>Lysobacterales</taxon>
        <taxon>Lysobacteraceae</taxon>
        <taxon>Lysobacter</taxon>
    </lineage>
</organism>
<dbReference type="EC" id="4.2.2.2" evidence="2"/>
<keyword evidence="2" id="KW-0456">Lyase</keyword>
<dbReference type="Pfam" id="PF09492">
    <property type="entry name" value="Pec_lyase"/>
    <property type="match status" value="1"/>
</dbReference>
<keyword evidence="3" id="KW-1185">Reference proteome</keyword>
<dbReference type="EMBL" id="JBHRXK010000002">
    <property type="protein sequence ID" value="MFC3550549.1"/>
    <property type="molecule type" value="Genomic_DNA"/>
</dbReference>
<evidence type="ECO:0000313" key="2">
    <source>
        <dbReference type="EMBL" id="MFC3550549.1"/>
    </source>
</evidence>
<evidence type="ECO:0000256" key="1">
    <source>
        <dbReference type="SAM" id="SignalP"/>
    </source>
</evidence>
<reference evidence="3" key="1">
    <citation type="journal article" date="2019" name="Int. J. Syst. Evol. Microbiol.">
        <title>The Global Catalogue of Microorganisms (GCM) 10K type strain sequencing project: providing services to taxonomists for standard genome sequencing and annotation.</title>
        <authorList>
            <consortium name="The Broad Institute Genomics Platform"/>
            <consortium name="The Broad Institute Genome Sequencing Center for Infectious Disease"/>
            <person name="Wu L."/>
            <person name="Ma J."/>
        </authorList>
    </citation>
    <scope>NUCLEOTIDE SEQUENCE [LARGE SCALE GENOMIC DNA]</scope>
    <source>
        <strain evidence="3">KCTC 42875</strain>
    </source>
</reference>
<dbReference type="Gene3D" id="1.50.10.20">
    <property type="match status" value="1"/>
</dbReference>
<feature type="chain" id="PRO_5045534216" evidence="1">
    <location>
        <begin position="38"/>
        <end position="401"/>
    </location>
</feature>
<comment type="caution">
    <text evidence="2">The sequence shown here is derived from an EMBL/GenBank/DDBJ whole genome shotgun (WGS) entry which is preliminary data.</text>
</comment>
<dbReference type="NCBIfam" id="TIGR02474">
    <property type="entry name" value="pec_lyase"/>
    <property type="match status" value="1"/>
</dbReference>
<sequence length="401" mass="44564">MHLRRFVLVLGRLVLGKLVLGRLVLGLLLTVPAAALAADKPTAPSLDGFDDGIKHWQSTHGQDYPRYAPEQVAQIADNLLRYQHADGGWPVNQDPARILDQAERARLLGEQSRNGGSFDNRNSYTQVQYLAAAQARTGDARYRAAAVRGLDFILAQQLPGCGGWPHSVPARESYHGLITFADEVTPGVLSALRQTGSVDGARGQGDFAFVDAAQRQRIDAAVARGDDCVLRLQVRQDGIATAWAGQYDPATLQPVRGRRFELPSIVVDESVSTVRYLMSIPVPSPQVVAAVDAAVAWLRRVQLHGQRLETVQATAEQYRYHSSTSDRRLVADPAAPPLWARFYDLADNTVVLANREGERVASYDQIPRERRTGYNWYGTWPQSLLERDYPRWQQRLAQRKP</sequence>
<feature type="signal peptide" evidence="1">
    <location>
        <begin position="1"/>
        <end position="37"/>
    </location>
</feature>
<accession>A0ABV7RLP6</accession>
<gene>
    <name evidence="2" type="primary">pelA</name>
    <name evidence="2" type="ORF">ACFOLC_05915</name>
</gene>